<dbReference type="Gene3D" id="3.40.50.1700">
    <property type="entry name" value="Glycoside hydrolase family 3 C-terminal domain"/>
    <property type="match status" value="1"/>
</dbReference>
<dbReference type="InterPro" id="IPR001764">
    <property type="entry name" value="Glyco_hydro_3_N"/>
</dbReference>
<dbReference type="InterPro" id="IPR026891">
    <property type="entry name" value="Fn3-like"/>
</dbReference>
<dbReference type="Gene3D" id="2.60.40.10">
    <property type="entry name" value="Immunoglobulins"/>
    <property type="match status" value="1"/>
</dbReference>
<dbReference type="InterPro" id="IPR050288">
    <property type="entry name" value="Cellulose_deg_GH3"/>
</dbReference>
<dbReference type="SUPFAM" id="SSF52279">
    <property type="entry name" value="Beta-D-glucan exohydrolase, C-terminal domain"/>
    <property type="match status" value="1"/>
</dbReference>
<dbReference type="EMBL" id="BAAAOF010000002">
    <property type="protein sequence ID" value="GAA1919249.1"/>
    <property type="molecule type" value="Genomic_DNA"/>
</dbReference>
<evidence type="ECO:0000313" key="5">
    <source>
        <dbReference type="Proteomes" id="UP001501343"/>
    </source>
</evidence>
<dbReference type="Gene3D" id="3.20.20.300">
    <property type="entry name" value="Glycoside hydrolase, family 3, N-terminal domain"/>
    <property type="match status" value="1"/>
</dbReference>
<comment type="similarity">
    <text evidence="1">Belongs to the glycosyl hydrolase 3 family.</text>
</comment>
<sequence length="784" mass="82757">MSNPVSPASTVRAVPSTEGIEDLIARMTLREKIGQLGAVWLGATPDDQVAPHQDELSATDELEDLLQHGIGQVTRAFGTLPVDAGDGAAALVALQRRVVAANRFGIPALVHEECLSGFTTWGASVYPVPLAWGATFNPDIVERMAIGIGASMRAVGVHQGLAPVLDVTRDPRWGRTEETIGEDPYLVGTIAAAYVRGLESTGIIATLKHFAGYSGSRGARNLAPALIGPREFADVILLPFEMVMQDGHVRSVMHSYAEVDGVPAAADERLLTRLLRDEWRFEGTVVADYFGIGFLKIVHGVAGTFGEAAAQALVAGVDVELPAVKTYAEPLLEEIAAGRVDEAFVDRALRRVLDQKAQIGLLDPNWSPLPDGWDDEHVASPTGLVELDPDESRAVARDLAEQSIVLLSNDGSLPLSAPARIAVIGPTAADPMTLVGCYAFPNHVGVHHPELDPGVRLVTVANGLRTEFPDAHIDVLAGCDIDGPEDGRIDAAVEAARAADTVILCLGDRAGLFGRGTSGEGCDALDLALPGVQSLLLEKLLDTGTRVIVVLVAGRPYALGTAPERAAAIVQVFFPGEEGGTAVARVLSGASEPSGRLPVSVPVHAGGQPWTYLTPPLGARSEVSNIDPSPAYPFGHGLTYTTFAWTDASAERTSIPTDGELEVGVSVRNTGARHGVEIVQLYLHDPVASVTRPIVRMIGYARVPLAAGESARVSFNVSADMTAFTGRDSMRIVEPGAIELRLGASSTDIRASLGVQIEGPVRTVGFDRHMTTSARITLQPDTTR</sequence>
<dbReference type="InterPro" id="IPR036881">
    <property type="entry name" value="Glyco_hydro_3_C_sf"/>
</dbReference>
<feature type="domain" description="Fibronectin type III-like" evidence="3">
    <location>
        <begin position="677"/>
        <end position="746"/>
    </location>
</feature>
<dbReference type="Pfam" id="PF00933">
    <property type="entry name" value="Glyco_hydro_3"/>
    <property type="match status" value="1"/>
</dbReference>
<proteinExistence type="inferred from homology"/>
<comment type="caution">
    <text evidence="4">The sequence shown here is derived from an EMBL/GenBank/DDBJ whole genome shotgun (WGS) entry which is preliminary data.</text>
</comment>
<dbReference type="SMART" id="SM01217">
    <property type="entry name" value="Fn3_like"/>
    <property type="match status" value="1"/>
</dbReference>
<dbReference type="PANTHER" id="PTHR42715">
    <property type="entry name" value="BETA-GLUCOSIDASE"/>
    <property type="match status" value="1"/>
</dbReference>
<gene>
    <name evidence="4" type="ORF">GCM10009775_09770</name>
</gene>
<dbReference type="InterPro" id="IPR013783">
    <property type="entry name" value="Ig-like_fold"/>
</dbReference>
<dbReference type="PANTHER" id="PTHR42715:SF10">
    <property type="entry name" value="BETA-GLUCOSIDASE"/>
    <property type="match status" value="1"/>
</dbReference>
<keyword evidence="2 4" id="KW-0378">Hydrolase</keyword>
<dbReference type="PRINTS" id="PR00133">
    <property type="entry name" value="GLHYDRLASE3"/>
</dbReference>
<reference evidence="5" key="1">
    <citation type="journal article" date="2019" name="Int. J. Syst. Evol. Microbiol.">
        <title>The Global Catalogue of Microorganisms (GCM) 10K type strain sequencing project: providing services to taxonomists for standard genome sequencing and annotation.</title>
        <authorList>
            <consortium name="The Broad Institute Genomics Platform"/>
            <consortium name="The Broad Institute Genome Sequencing Center for Infectious Disease"/>
            <person name="Wu L."/>
            <person name="Ma J."/>
        </authorList>
    </citation>
    <scope>NUCLEOTIDE SEQUENCE [LARGE SCALE GENOMIC DNA]</scope>
    <source>
        <strain evidence="5">JCM 14900</strain>
    </source>
</reference>
<accession>A0ABP5AUS5</accession>
<protein>
    <submittedName>
        <fullName evidence="4">Glycoside hydrolase family 3 N-terminal domain-containing protein</fullName>
    </submittedName>
</protein>
<dbReference type="Pfam" id="PF01915">
    <property type="entry name" value="Glyco_hydro_3_C"/>
    <property type="match status" value="1"/>
</dbReference>
<name>A0ABP5AUS5_9MICO</name>
<evidence type="ECO:0000259" key="3">
    <source>
        <dbReference type="SMART" id="SM01217"/>
    </source>
</evidence>
<dbReference type="Proteomes" id="UP001501343">
    <property type="component" value="Unassembled WGS sequence"/>
</dbReference>
<dbReference type="InterPro" id="IPR017853">
    <property type="entry name" value="GH"/>
</dbReference>
<dbReference type="InterPro" id="IPR036962">
    <property type="entry name" value="Glyco_hydro_3_N_sf"/>
</dbReference>
<organism evidence="4 5">
    <name type="scientific">Microbacterium aoyamense</name>
    <dbReference type="NCBI Taxonomy" id="344166"/>
    <lineage>
        <taxon>Bacteria</taxon>
        <taxon>Bacillati</taxon>
        <taxon>Actinomycetota</taxon>
        <taxon>Actinomycetes</taxon>
        <taxon>Micrococcales</taxon>
        <taxon>Microbacteriaceae</taxon>
        <taxon>Microbacterium</taxon>
    </lineage>
</organism>
<evidence type="ECO:0000256" key="2">
    <source>
        <dbReference type="ARBA" id="ARBA00022801"/>
    </source>
</evidence>
<evidence type="ECO:0000313" key="4">
    <source>
        <dbReference type="EMBL" id="GAA1919249.1"/>
    </source>
</evidence>
<dbReference type="GO" id="GO:0016787">
    <property type="term" value="F:hydrolase activity"/>
    <property type="evidence" value="ECO:0007669"/>
    <property type="project" value="UniProtKB-KW"/>
</dbReference>
<dbReference type="Pfam" id="PF14310">
    <property type="entry name" value="Fn3-like"/>
    <property type="match status" value="1"/>
</dbReference>
<evidence type="ECO:0000256" key="1">
    <source>
        <dbReference type="ARBA" id="ARBA00005336"/>
    </source>
</evidence>
<keyword evidence="5" id="KW-1185">Reference proteome</keyword>
<dbReference type="SUPFAM" id="SSF51445">
    <property type="entry name" value="(Trans)glycosidases"/>
    <property type="match status" value="1"/>
</dbReference>
<dbReference type="InterPro" id="IPR002772">
    <property type="entry name" value="Glyco_hydro_3_C"/>
</dbReference>